<dbReference type="InterPro" id="IPR005069">
    <property type="entry name" value="Nucl-diP-sugar_transferase"/>
</dbReference>
<evidence type="ECO:0000313" key="2">
    <source>
        <dbReference type="EMBL" id="CAD5314162.1"/>
    </source>
</evidence>
<proteinExistence type="predicted"/>
<dbReference type="InterPro" id="IPR044821">
    <property type="entry name" value="At1g28695/At4g15970-like"/>
</dbReference>
<protein>
    <submittedName>
        <fullName evidence="2">(thale cress) hypothetical protein</fullName>
    </submittedName>
</protein>
<name>A0A7G2DXQ3_ARATH</name>
<reference evidence="2 3" key="1">
    <citation type="submission" date="2020-09" db="EMBL/GenBank/DDBJ databases">
        <authorList>
            <person name="Ashkenazy H."/>
        </authorList>
    </citation>
    <scope>NUCLEOTIDE SEQUENCE [LARGE SCALE GENOMIC DNA]</scope>
    <source>
        <strain evidence="3">cv. Cdm-0</strain>
    </source>
</reference>
<dbReference type="EMBL" id="LR881466">
    <property type="protein sequence ID" value="CAD5314162.1"/>
    <property type="molecule type" value="Genomic_DNA"/>
</dbReference>
<organism evidence="2 3">
    <name type="scientific">Arabidopsis thaliana</name>
    <name type="common">Mouse-ear cress</name>
    <dbReference type="NCBI Taxonomy" id="3702"/>
    <lineage>
        <taxon>Eukaryota</taxon>
        <taxon>Viridiplantae</taxon>
        <taxon>Streptophyta</taxon>
        <taxon>Embryophyta</taxon>
        <taxon>Tracheophyta</taxon>
        <taxon>Spermatophyta</taxon>
        <taxon>Magnoliopsida</taxon>
        <taxon>eudicotyledons</taxon>
        <taxon>Gunneridae</taxon>
        <taxon>Pentapetalae</taxon>
        <taxon>rosids</taxon>
        <taxon>malvids</taxon>
        <taxon>Brassicales</taxon>
        <taxon>Brassicaceae</taxon>
        <taxon>Camelineae</taxon>
        <taxon>Arabidopsis</taxon>
    </lineage>
</organism>
<gene>
    <name evidence="2" type="ORF">AT9943_LOCUS2619</name>
</gene>
<evidence type="ECO:0000259" key="1">
    <source>
        <dbReference type="Pfam" id="PF03407"/>
    </source>
</evidence>
<dbReference type="AlphaFoldDB" id="A0A7G2DXQ3"/>
<dbReference type="PANTHER" id="PTHR46038">
    <property type="entry name" value="EXPRESSED PROTEIN-RELATED"/>
    <property type="match status" value="1"/>
</dbReference>
<accession>A0A7G2DXQ3</accession>
<dbReference type="Proteomes" id="UP000516314">
    <property type="component" value="Chromosome 1"/>
</dbReference>
<dbReference type="Pfam" id="PF03407">
    <property type="entry name" value="Nucleotid_trans"/>
    <property type="match status" value="1"/>
</dbReference>
<sequence length="171" mass="20419">MDILWLRDPFPQFDPDADFQIACDLFFNGNLSDTHNTANGGFKFVISNRKTIKFYNYWYESRLRFPGKNEQKVLNRIKADQYVKKIGLKIRFLDMTHFGNFCQRHWDITKICIMHGNCCFGQESKLKDLRQMMEDWTSFVSNGNRKGGFRQPMNCPRSFRQMFHKNHKRIG</sequence>
<evidence type="ECO:0000313" key="3">
    <source>
        <dbReference type="Proteomes" id="UP000516314"/>
    </source>
</evidence>
<feature type="domain" description="Nucleotide-diphospho-sugar transferase" evidence="1">
    <location>
        <begin position="2"/>
        <end position="129"/>
    </location>
</feature>
<dbReference type="PANTHER" id="PTHR46038:SF13">
    <property type="entry name" value="GLYCOSYLTRANSFERASE"/>
    <property type="match status" value="1"/>
</dbReference>